<feature type="transmembrane region" description="Helical" evidence="1">
    <location>
        <begin position="6"/>
        <end position="28"/>
    </location>
</feature>
<reference evidence="2 3" key="1">
    <citation type="submission" date="2023-03" db="EMBL/GenBank/DDBJ databases">
        <authorList>
            <person name="Mo P."/>
        </authorList>
    </citation>
    <scope>NUCLEOTIDE SEQUENCE [LARGE SCALE GENOMIC DNA]</scope>
    <source>
        <strain evidence="2 3">HUAS 5</strain>
    </source>
</reference>
<evidence type="ECO:0000313" key="3">
    <source>
        <dbReference type="Proteomes" id="UP001216440"/>
    </source>
</evidence>
<protein>
    <submittedName>
        <fullName evidence="2">Uncharacterized protein</fullName>
    </submittedName>
</protein>
<name>A0ABY8JVP9_9ACTN</name>
<accession>A0ABY8JVP9</accession>
<keyword evidence="1" id="KW-1133">Transmembrane helix</keyword>
<evidence type="ECO:0000313" key="2">
    <source>
        <dbReference type="EMBL" id="WGD39935.1"/>
    </source>
</evidence>
<feature type="transmembrane region" description="Helical" evidence="1">
    <location>
        <begin position="40"/>
        <end position="59"/>
    </location>
</feature>
<dbReference type="RefSeq" id="WP_279332954.1">
    <property type="nucleotide sequence ID" value="NZ_CP121682.1"/>
</dbReference>
<keyword evidence="1" id="KW-0472">Membrane</keyword>
<keyword evidence="1" id="KW-0812">Transmembrane</keyword>
<proteinExistence type="predicted"/>
<dbReference type="Proteomes" id="UP001216440">
    <property type="component" value="Chromosome"/>
</dbReference>
<sequence>MSHPVLALGAAAVTTAGSVWYLPALVDLRAGADRPASRRAEAVACLSGWSTAAVVAVLLLVTGGWWPPCAAALTGATVTTGLWGRAAVHRRRSTREEARLWAQLHRPHPTRTPEE</sequence>
<dbReference type="EMBL" id="CP121682">
    <property type="protein sequence ID" value="WGD39935.1"/>
    <property type="molecule type" value="Genomic_DNA"/>
</dbReference>
<organism evidence="2 3">
    <name type="scientific">Streptomyces cathayae</name>
    <dbReference type="NCBI Taxonomy" id="3031124"/>
    <lineage>
        <taxon>Bacteria</taxon>
        <taxon>Bacillati</taxon>
        <taxon>Actinomycetota</taxon>
        <taxon>Actinomycetes</taxon>
        <taxon>Kitasatosporales</taxon>
        <taxon>Streptomycetaceae</taxon>
        <taxon>Streptomyces</taxon>
    </lineage>
</organism>
<gene>
    <name evidence="2" type="ORF">PYS65_07170</name>
</gene>
<evidence type="ECO:0000256" key="1">
    <source>
        <dbReference type="SAM" id="Phobius"/>
    </source>
</evidence>
<keyword evidence="3" id="KW-1185">Reference proteome</keyword>
<feature type="transmembrane region" description="Helical" evidence="1">
    <location>
        <begin position="65"/>
        <end position="84"/>
    </location>
</feature>